<dbReference type="Pfam" id="PF00893">
    <property type="entry name" value="Multi_Drug_Res"/>
    <property type="match status" value="1"/>
</dbReference>
<evidence type="ECO:0000313" key="9">
    <source>
        <dbReference type="Proteomes" id="UP001210261"/>
    </source>
</evidence>
<comment type="similarity">
    <text evidence="6">Belongs to the drug/metabolite transporter (DMT) superfamily. Small multidrug resistance (SMR) (TC 2.A.7.1) family.</text>
</comment>
<dbReference type="RefSeq" id="WP_271020979.1">
    <property type="nucleotide sequence ID" value="NZ_JAQHXR010000001.1"/>
</dbReference>
<evidence type="ECO:0000256" key="4">
    <source>
        <dbReference type="ARBA" id="ARBA00022989"/>
    </source>
</evidence>
<dbReference type="InterPro" id="IPR037185">
    <property type="entry name" value="EmrE-like"/>
</dbReference>
<dbReference type="EMBL" id="JAQHXR010000001">
    <property type="protein sequence ID" value="MDA3968705.1"/>
    <property type="molecule type" value="Genomic_DNA"/>
</dbReference>
<dbReference type="PANTHER" id="PTHR30561">
    <property type="entry name" value="SMR FAMILY PROTON-DEPENDENT DRUG EFFLUX TRANSPORTER SUGE"/>
    <property type="match status" value="1"/>
</dbReference>
<proteinExistence type="inferred from homology"/>
<evidence type="ECO:0000313" key="8">
    <source>
        <dbReference type="EMBL" id="MDA3968705.1"/>
    </source>
</evidence>
<keyword evidence="4 7" id="KW-1133">Transmembrane helix</keyword>
<evidence type="ECO:0000256" key="6">
    <source>
        <dbReference type="RuleBase" id="RU003942"/>
    </source>
</evidence>
<feature type="transmembrane region" description="Helical" evidence="7">
    <location>
        <begin position="31"/>
        <end position="52"/>
    </location>
</feature>
<evidence type="ECO:0000256" key="2">
    <source>
        <dbReference type="ARBA" id="ARBA00022475"/>
    </source>
</evidence>
<dbReference type="SUPFAM" id="SSF103481">
    <property type="entry name" value="Multidrug resistance efflux transporter EmrE"/>
    <property type="match status" value="1"/>
</dbReference>
<keyword evidence="9" id="KW-1185">Reference proteome</keyword>
<dbReference type="InterPro" id="IPR045324">
    <property type="entry name" value="Small_multidrug_res"/>
</dbReference>
<sequence>MQSKNIGWILIVLGGIVEVFWVSGLKYADSLWLYILTGIGIMFSFTAMITACRSVEVSVAYAVFVGIGTAGVVMAEMLYFGERFDIWRVGLICVLIVGVIGLKLISKEGDEEIIEEFSHELGLDELTQNNQNT</sequence>
<organism evidence="8 9">
    <name type="scientific">Helicobacter ibis</name>
    <dbReference type="NCBI Taxonomy" id="2962633"/>
    <lineage>
        <taxon>Bacteria</taxon>
        <taxon>Pseudomonadati</taxon>
        <taxon>Campylobacterota</taxon>
        <taxon>Epsilonproteobacteria</taxon>
        <taxon>Campylobacterales</taxon>
        <taxon>Helicobacteraceae</taxon>
        <taxon>Helicobacter</taxon>
    </lineage>
</organism>
<feature type="transmembrane region" description="Helical" evidence="7">
    <location>
        <begin position="59"/>
        <end position="80"/>
    </location>
</feature>
<gene>
    <name evidence="8" type="ORF">PF021_03335</name>
</gene>
<feature type="transmembrane region" description="Helical" evidence="7">
    <location>
        <begin position="7"/>
        <end position="25"/>
    </location>
</feature>
<evidence type="ECO:0000256" key="3">
    <source>
        <dbReference type="ARBA" id="ARBA00022692"/>
    </source>
</evidence>
<keyword evidence="5 7" id="KW-0472">Membrane</keyword>
<dbReference type="InterPro" id="IPR000390">
    <property type="entry name" value="Small_drug/metabolite_transptr"/>
</dbReference>
<evidence type="ECO:0000256" key="5">
    <source>
        <dbReference type="ARBA" id="ARBA00023136"/>
    </source>
</evidence>
<dbReference type="Proteomes" id="UP001210261">
    <property type="component" value="Unassembled WGS sequence"/>
</dbReference>
<feature type="transmembrane region" description="Helical" evidence="7">
    <location>
        <begin position="86"/>
        <end position="105"/>
    </location>
</feature>
<dbReference type="Gene3D" id="1.10.3730.20">
    <property type="match status" value="1"/>
</dbReference>
<reference evidence="8 9" key="1">
    <citation type="submission" date="2023-01" db="EMBL/GenBank/DDBJ databases">
        <title>Description of Helicobacter ibis sp. nov. isolated from faecal droppings of black-faced ibis (Theristicus melanopis).</title>
        <authorList>
            <person name="Lopez-Cantillo M."/>
            <person name="Vidal-Veuthey B."/>
            <person name="Mella A."/>
            <person name="De La Haba R."/>
            <person name="Collado L."/>
        </authorList>
    </citation>
    <scope>NUCLEOTIDE SEQUENCE [LARGE SCALE GENOMIC DNA]</scope>
    <source>
        <strain evidence="8 9">A82</strain>
    </source>
</reference>
<comment type="subcellular location">
    <subcellularLocation>
        <location evidence="1 6">Cell membrane</location>
        <topology evidence="1 6">Multi-pass membrane protein</topology>
    </subcellularLocation>
</comment>
<accession>A0ABT4VDC5</accession>
<name>A0ABT4VDC5_9HELI</name>
<comment type="caution">
    <text evidence="8">The sequence shown here is derived from an EMBL/GenBank/DDBJ whole genome shotgun (WGS) entry which is preliminary data.</text>
</comment>
<evidence type="ECO:0000256" key="1">
    <source>
        <dbReference type="ARBA" id="ARBA00004651"/>
    </source>
</evidence>
<evidence type="ECO:0000256" key="7">
    <source>
        <dbReference type="SAM" id="Phobius"/>
    </source>
</evidence>
<protein>
    <submittedName>
        <fullName evidence="8">Multidrug efflux SMR transporter</fullName>
    </submittedName>
</protein>
<dbReference type="PANTHER" id="PTHR30561:SF7">
    <property type="entry name" value="GUANIDINIUM EFFLUX SYSTEM SUBUNIT GDNC-RELATED"/>
    <property type="match status" value="1"/>
</dbReference>
<keyword evidence="2" id="KW-1003">Cell membrane</keyword>
<keyword evidence="3 6" id="KW-0812">Transmembrane</keyword>